<dbReference type="GO" id="GO:0016301">
    <property type="term" value="F:kinase activity"/>
    <property type="evidence" value="ECO:0007669"/>
    <property type="project" value="UniProtKB-KW"/>
</dbReference>
<accession>A0ABU1K7K0</accession>
<evidence type="ECO:0000256" key="1">
    <source>
        <dbReference type="SAM" id="Coils"/>
    </source>
</evidence>
<dbReference type="RefSeq" id="WP_309727962.1">
    <property type="nucleotide sequence ID" value="NZ_JAVDQA010000004.1"/>
</dbReference>
<sequence>MNFNQSKYRITYEAFSKYSSKLSKATTLEEALEVTYKNLKYFFNYHYVRINYISEVSPLCFLFSVPEFRYLSKEIEVFEFEKDLLERKVPVVKQLSNAEAQKYIQLETNALTNPEMYASCFDYNSVNICVSIISDENRKFGMDDVEILRILIDAFFNKIKQIRLQNRLEEKNKNLEIALTEIDHKNREIESIVNTQKAIIKVRTKHVVERNERLIDILQSISHNLQEPLSRILGLLNLAENSTQDEFKMSILPYLNETALELDDIFKNLIKKSSEDINLLSEKNDQ</sequence>
<keyword evidence="2" id="KW-0418">Kinase</keyword>
<keyword evidence="3" id="KW-1185">Reference proteome</keyword>
<protein>
    <submittedName>
        <fullName evidence="2">Signal transduction histidine kinase</fullName>
    </submittedName>
</protein>
<proteinExistence type="predicted"/>
<gene>
    <name evidence="2" type="ORF">GGR31_001649</name>
</gene>
<comment type="caution">
    <text evidence="2">The sequence shown here is derived from an EMBL/GenBank/DDBJ whole genome shotgun (WGS) entry which is preliminary data.</text>
</comment>
<reference evidence="2 3" key="1">
    <citation type="submission" date="2023-07" db="EMBL/GenBank/DDBJ databases">
        <title>Genomic Encyclopedia of Type Strains, Phase IV (KMG-IV): sequencing the most valuable type-strain genomes for metagenomic binning, comparative biology and taxonomic classification.</title>
        <authorList>
            <person name="Goeker M."/>
        </authorList>
    </citation>
    <scope>NUCLEOTIDE SEQUENCE [LARGE SCALE GENOMIC DNA]</scope>
    <source>
        <strain evidence="2 3">DSM 102814</strain>
    </source>
</reference>
<dbReference type="InterPro" id="IPR036097">
    <property type="entry name" value="HisK_dim/P_sf"/>
</dbReference>
<keyword evidence="2" id="KW-0808">Transferase</keyword>
<dbReference type="SUPFAM" id="SSF47384">
    <property type="entry name" value="Homodimeric domain of signal transducing histidine kinase"/>
    <property type="match status" value="1"/>
</dbReference>
<evidence type="ECO:0000313" key="2">
    <source>
        <dbReference type="EMBL" id="MDR6301002.1"/>
    </source>
</evidence>
<dbReference type="EMBL" id="JAVDQA010000004">
    <property type="protein sequence ID" value="MDR6301002.1"/>
    <property type="molecule type" value="Genomic_DNA"/>
</dbReference>
<name>A0ABU1K7K0_9FLAO</name>
<keyword evidence="1" id="KW-0175">Coiled coil</keyword>
<evidence type="ECO:0000313" key="3">
    <source>
        <dbReference type="Proteomes" id="UP001257659"/>
    </source>
</evidence>
<feature type="coiled-coil region" evidence="1">
    <location>
        <begin position="161"/>
        <end position="188"/>
    </location>
</feature>
<dbReference type="Proteomes" id="UP001257659">
    <property type="component" value="Unassembled WGS sequence"/>
</dbReference>
<organism evidence="2 3">
    <name type="scientific">Mesonia maritima</name>
    <dbReference type="NCBI Taxonomy" id="1793873"/>
    <lineage>
        <taxon>Bacteria</taxon>
        <taxon>Pseudomonadati</taxon>
        <taxon>Bacteroidota</taxon>
        <taxon>Flavobacteriia</taxon>
        <taxon>Flavobacteriales</taxon>
        <taxon>Flavobacteriaceae</taxon>
        <taxon>Mesonia</taxon>
    </lineage>
</organism>